<feature type="transmembrane region" description="Helical" evidence="1">
    <location>
        <begin position="65"/>
        <end position="85"/>
    </location>
</feature>
<evidence type="ECO:0000313" key="4">
    <source>
        <dbReference type="Proteomes" id="UP000237000"/>
    </source>
</evidence>
<dbReference type="PANTHER" id="PTHR24177:SF356">
    <property type="entry name" value="ANKYRIN REPEAT PLANT-LIKE PROTEIN"/>
    <property type="match status" value="1"/>
</dbReference>
<feature type="transmembrane region" description="Helical" evidence="1">
    <location>
        <begin position="148"/>
        <end position="173"/>
    </location>
</feature>
<evidence type="ECO:0000259" key="2">
    <source>
        <dbReference type="Pfam" id="PF13962"/>
    </source>
</evidence>
<name>A0A2P5AAC8_TREOI</name>
<protein>
    <submittedName>
        <fullName evidence="3">PGG domain containing protein</fullName>
    </submittedName>
</protein>
<feature type="transmembrane region" description="Helical" evidence="1">
    <location>
        <begin position="179"/>
        <end position="201"/>
    </location>
</feature>
<dbReference type="STRING" id="63057.A0A2P5AAC8"/>
<evidence type="ECO:0000256" key="1">
    <source>
        <dbReference type="SAM" id="Phobius"/>
    </source>
</evidence>
<dbReference type="InParanoid" id="A0A2P5AAC8"/>
<evidence type="ECO:0000313" key="3">
    <source>
        <dbReference type="EMBL" id="PON33492.1"/>
    </source>
</evidence>
<comment type="caution">
    <text evidence="3">The sequence shown here is derived from an EMBL/GenBank/DDBJ whole genome shotgun (WGS) entry which is preliminary data.</text>
</comment>
<dbReference type="GO" id="GO:0016020">
    <property type="term" value="C:membrane"/>
    <property type="evidence" value="ECO:0007669"/>
    <property type="project" value="TreeGrafter"/>
</dbReference>
<feature type="transmembrane region" description="Helical" evidence="1">
    <location>
        <begin position="105"/>
        <end position="128"/>
    </location>
</feature>
<dbReference type="Pfam" id="PF13962">
    <property type="entry name" value="PGG"/>
    <property type="match status" value="1"/>
</dbReference>
<reference evidence="4" key="1">
    <citation type="submission" date="2016-06" db="EMBL/GenBank/DDBJ databases">
        <title>Parallel loss of symbiosis genes in relatives of nitrogen-fixing non-legume Parasponia.</title>
        <authorList>
            <person name="Van Velzen R."/>
            <person name="Holmer R."/>
            <person name="Bu F."/>
            <person name="Rutten L."/>
            <person name="Van Zeijl A."/>
            <person name="Liu W."/>
            <person name="Santuari L."/>
            <person name="Cao Q."/>
            <person name="Sharma T."/>
            <person name="Shen D."/>
            <person name="Roswanjaya Y."/>
            <person name="Wardhani T."/>
            <person name="Kalhor M.S."/>
            <person name="Jansen J."/>
            <person name="Van den Hoogen J."/>
            <person name="Gungor B."/>
            <person name="Hartog M."/>
            <person name="Hontelez J."/>
            <person name="Verver J."/>
            <person name="Yang W.-C."/>
            <person name="Schijlen E."/>
            <person name="Repin R."/>
            <person name="Schilthuizen M."/>
            <person name="Schranz E."/>
            <person name="Heidstra R."/>
            <person name="Miyata K."/>
            <person name="Fedorova E."/>
            <person name="Kohlen W."/>
            <person name="Bisseling T."/>
            <person name="Smit S."/>
            <person name="Geurts R."/>
        </authorList>
    </citation>
    <scope>NUCLEOTIDE SEQUENCE [LARGE SCALE GENOMIC DNA]</scope>
    <source>
        <strain evidence="4">cv. RG33-2</strain>
    </source>
</reference>
<accession>A0A2P5AAC8</accession>
<keyword evidence="1" id="KW-0812">Transmembrane</keyword>
<keyword evidence="4" id="KW-1185">Reference proteome</keyword>
<gene>
    <name evidence="3" type="ORF">TorRG33x02_354840</name>
</gene>
<dbReference type="OrthoDB" id="1151644at2759"/>
<keyword evidence="1" id="KW-0472">Membrane</keyword>
<feature type="domain" description="PGG" evidence="2">
    <location>
        <begin position="60"/>
        <end position="172"/>
    </location>
</feature>
<dbReference type="EMBL" id="JXTC01001009">
    <property type="protein sequence ID" value="PON33492.1"/>
    <property type="molecule type" value="Genomic_DNA"/>
</dbReference>
<organism evidence="3 4">
    <name type="scientific">Trema orientale</name>
    <name type="common">Charcoal tree</name>
    <name type="synonym">Celtis orientalis</name>
    <dbReference type="NCBI Taxonomy" id="63057"/>
    <lineage>
        <taxon>Eukaryota</taxon>
        <taxon>Viridiplantae</taxon>
        <taxon>Streptophyta</taxon>
        <taxon>Embryophyta</taxon>
        <taxon>Tracheophyta</taxon>
        <taxon>Spermatophyta</taxon>
        <taxon>Magnoliopsida</taxon>
        <taxon>eudicotyledons</taxon>
        <taxon>Gunneridae</taxon>
        <taxon>Pentapetalae</taxon>
        <taxon>rosids</taxon>
        <taxon>fabids</taxon>
        <taxon>Rosales</taxon>
        <taxon>Cannabaceae</taxon>
        <taxon>Trema</taxon>
    </lineage>
</organism>
<dbReference type="PANTHER" id="PTHR24177">
    <property type="entry name" value="CASKIN"/>
    <property type="match status" value="1"/>
</dbReference>
<keyword evidence="1" id="KW-1133">Transmembrane helix</keyword>
<dbReference type="InterPro" id="IPR026961">
    <property type="entry name" value="PGG_dom"/>
</dbReference>
<proteinExistence type="predicted"/>
<dbReference type="AlphaFoldDB" id="A0A2P5AAC8"/>
<sequence>MERLNIVSGAALQMQLELLWFKEIEKIMPPSIKEKENNEHETARAIFSKTHKDLLKEGESWMKKTAESCTIVATLIATVVFATAFSVPGGNDSDTGIPIHLKYNLYSVFSLSNGVAMFSSSTSILMFLSILTSRYAEHDFLRSLPLRLIVGLTALFISMATMTVAFCMAFFIAYRRGSMWIPVLIATLQLVPVTLFLYLFYPLLIDIFFSTFYSHSLFNPSKRMLQWAGDT</sequence>
<dbReference type="Proteomes" id="UP000237000">
    <property type="component" value="Unassembled WGS sequence"/>
</dbReference>